<reference evidence="1" key="1">
    <citation type="submission" date="2020-04" db="EMBL/GenBank/DDBJ databases">
        <authorList>
            <person name="Zhang T."/>
        </authorList>
    </citation>
    <scope>NUCLEOTIDE SEQUENCE</scope>
    <source>
        <strain evidence="1">HKST-UBA01</strain>
    </source>
</reference>
<proteinExistence type="predicted"/>
<sequence length="48" mass="5437">MYPQIVGRKQRWSHERAEIALLDCSDDHPLVGRFLIAIARICGVSVSE</sequence>
<name>A0A956LZR6_UNCEI</name>
<dbReference type="AlphaFoldDB" id="A0A956LZR6"/>
<organism evidence="1 2">
    <name type="scientific">Eiseniibacteriota bacterium</name>
    <dbReference type="NCBI Taxonomy" id="2212470"/>
    <lineage>
        <taxon>Bacteria</taxon>
        <taxon>Candidatus Eiseniibacteriota</taxon>
    </lineage>
</organism>
<comment type="caution">
    <text evidence="1">The sequence shown here is derived from an EMBL/GenBank/DDBJ whole genome shotgun (WGS) entry which is preliminary data.</text>
</comment>
<evidence type="ECO:0000313" key="2">
    <source>
        <dbReference type="Proteomes" id="UP000697710"/>
    </source>
</evidence>
<dbReference type="Proteomes" id="UP000697710">
    <property type="component" value="Unassembled WGS sequence"/>
</dbReference>
<dbReference type="EMBL" id="JAGQHR010000199">
    <property type="protein sequence ID" value="MCA9727612.1"/>
    <property type="molecule type" value="Genomic_DNA"/>
</dbReference>
<accession>A0A956LZR6</accession>
<reference evidence="1" key="2">
    <citation type="journal article" date="2021" name="Microbiome">
        <title>Successional dynamics and alternative stable states in a saline activated sludge microbial community over 9 years.</title>
        <authorList>
            <person name="Wang Y."/>
            <person name="Ye J."/>
            <person name="Ju F."/>
            <person name="Liu L."/>
            <person name="Boyd J.A."/>
            <person name="Deng Y."/>
            <person name="Parks D.H."/>
            <person name="Jiang X."/>
            <person name="Yin X."/>
            <person name="Woodcroft B.J."/>
            <person name="Tyson G.W."/>
            <person name="Hugenholtz P."/>
            <person name="Polz M.F."/>
            <person name="Zhang T."/>
        </authorList>
    </citation>
    <scope>NUCLEOTIDE SEQUENCE</scope>
    <source>
        <strain evidence="1">HKST-UBA01</strain>
    </source>
</reference>
<evidence type="ECO:0000313" key="1">
    <source>
        <dbReference type="EMBL" id="MCA9727612.1"/>
    </source>
</evidence>
<gene>
    <name evidence="1" type="ORF">KC729_08010</name>
</gene>
<protein>
    <submittedName>
        <fullName evidence="1">Uncharacterized protein</fullName>
    </submittedName>
</protein>